<reference evidence="1" key="1">
    <citation type="journal article" date="2023" name="G3 (Bethesda)">
        <title>Whole genome assembly and annotation of the endangered Caribbean coral Acropora cervicornis.</title>
        <authorList>
            <person name="Selwyn J.D."/>
            <person name="Vollmer S.V."/>
        </authorList>
    </citation>
    <scope>NUCLEOTIDE SEQUENCE</scope>
    <source>
        <strain evidence="1">K2</strain>
    </source>
</reference>
<protein>
    <submittedName>
        <fullName evidence="1">Uncharacterized protein</fullName>
    </submittedName>
</protein>
<keyword evidence="2" id="KW-1185">Reference proteome</keyword>
<comment type="caution">
    <text evidence="1">The sequence shown here is derived from an EMBL/GenBank/DDBJ whole genome shotgun (WGS) entry which is preliminary data.</text>
</comment>
<dbReference type="EMBL" id="JARQWQ010000060">
    <property type="protein sequence ID" value="KAK2555726.1"/>
    <property type="molecule type" value="Genomic_DNA"/>
</dbReference>
<evidence type="ECO:0000313" key="2">
    <source>
        <dbReference type="Proteomes" id="UP001249851"/>
    </source>
</evidence>
<dbReference type="AlphaFoldDB" id="A0AAD9Q7C3"/>
<accession>A0AAD9Q7C3</accession>
<evidence type="ECO:0000313" key="1">
    <source>
        <dbReference type="EMBL" id="KAK2555726.1"/>
    </source>
</evidence>
<name>A0AAD9Q7C3_ACRCE</name>
<sequence>MSVNLPYVSVFPTSRVSGNPEITVHNAFDILLAFLRTTFDCLGTIFPMIASFAVLVPKSVHLLC</sequence>
<proteinExistence type="predicted"/>
<organism evidence="1 2">
    <name type="scientific">Acropora cervicornis</name>
    <name type="common">Staghorn coral</name>
    <dbReference type="NCBI Taxonomy" id="6130"/>
    <lineage>
        <taxon>Eukaryota</taxon>
        <taxon>Metazoa</taxon>
        <taxon>Cnidaria</taxon>
        <taxon>Anthozoa</taxon>
        <taxon>Hexacorallia</taxon>
        <taxon>Scleractinia</taxon>
        <taxon>Astrocoeniina</taxon>
        <taxon>Acroporidae</taxon>
        <taxon>Acropora</taxon>
    </lineage>
</organism>
<dbReference type="Proteomes" id="UP001249851">
    <property type="component" value="Unassembled WGS sequence"/>
</dbReference>
<reference evidence="1" key="2">
    <citation type="journal article" date="2023" name="Science">
        <title>Genomic signatures of disease resistance in endangered staghorn corals.</title>
        <authorList>
            <person name="Vollmer S.V."/>
            <person name="Selwyn J.D."/>
            <person name="Despard B.A."/>
            <person name="Roesel C.L."/>
        </authorList>
    </citation>
    <scope>NUCLEOTIDE SEQUENCE</scope>
    <source>
        <strain evidence="1">K2</strain>
    </source>
</reference>
<gene>
    <name evidence="1" type="ORF">P5673_022289</name>
</gene>